<dbReference type="Gene3D" id="1.20.120.1220">
    <property type="match status" value="1"/>
</dbReference>
<keyword evidence="9" id="KW-0511">Multifunctional enzyme</keyword>
<feature type="transmembrane region" description="Helical" evidence="10">
    <location>
        <begin position="6"/>
        <end position="26"/>
    </location>
</feature>
<feature type="domain" description="Prepilin peptidase A24 N-terminal" evidence="12">
    <location>
        <begin position="10"/>
        <end position="115"/>
    </location>
</feature>
<dbReference type="InterPro" id="IPR010627">
    <property type="entry name" value="Prepilin_pept_A24_N"/>
</dbReference>
<evidence type="ECO:0000313" key="14">
    <source>
        <dbReference type="Proteomes" id="UP000614058"/>
    </source>
</evidence>
<comment type="subcellular location">
    <subcellularLocation>
        <location evidence="1">Cell inner membrane</location>
        <topology evidence="1">Multi-pass membrane protein</topology>
    </subcellularLocation>
    <subcellularLocation>
        <location evidence="9">Cell membrane</location>
        <topology evidence="9">Multi-pass membrane protein</topology>
    </subcellularLocation>
</comment>
<evidence type="ECO:0000313" key="13">
    <source>
        <dbReference type="EMBL" id="MBK0395728.1"/>
    </source>
</evidence>
<proteinExistence type="inferred from homology"/>
<comment type="catalytic activity">
    <reaction evidence="9">
        <text>Typically cleaves a -Gly-|-Phe- bond to release an N-terminal, basic peptide of 5-8 residues from type IV prepilin, and then N-methylates the new N-terminal amino group, the methyl donor being S-adenosyl-L-methionine.</text>
        <dbReference type="EC" id="3.4.23.43"/>
    </reaction>
</comment>
<evidence type="ECO:0000256" key="7">
    <source>
        <dbReference type="ARBA" id="ARBA00023136"/>
    </source>
</evidence>
<feature type="transmembrane region" description="Helical" evidence="10">
    <location>
        <begin position="143"/>
        <end position="159"/>
    </location>
</feature>
<keyword evidence="4" id="KW-0997">Cell inner membrane</keyword>
<keyword evidence="6 10" id="KW-1133">Transmembrane helix</keyword>
<evidence type="ECO:0000256" key="8">
    <source>
        <dbReference type="RuleBase" id="RU003793"/>
    </source>
</evidence>
<accession>A0ABS1BRC4</accession>
<dbReference type="Proteomes" id="UP000614058">
    <property type="component" value="Unassembled WGS sequence"/>
</dbReference>
<feature type="transmembrane region" description="Helical" evidence="10">
    <location>
        <begin position="117"/>
        <end position="137"/>
    </location>
</feature>
<keyword evidence="14" id="KW-1185">Reference proteome</keyword>
<dbReference type="Pfam" id="PF01478">
    <property type="entry name" value="Peptidase_A24"/>
    <property type="match status" value="1"/>
</dbReference>
<keyword evidence="9" id="KW-0808">Transferase</keyword>
<evidence type="ECO:0000256" key="2">
    <source>
        <dbReference type="ARBA" id="ARBA00005801"/>
    </source>
</evidence>
<dbReference type="EMBL" id="JAEHNZ010000001">
    <property type="protein sequence ID" value="MBK0395728.1"/>
    <property type="molecule type" value="Genomic_DNA"/>
</dbReference>
<dbReference type="EC" id="3.4.23.43" evidence="9"/>
<keyword evidence="5 9" id="KW-0812">Transmembrane</keyword>
<name>A0ABS1BRC4_9NEIS</name>
<dbReference type="InterPro" id="IPR000045">
    <property type="entry name" value="Prepilin_IV_endopep_pep"/>
</dbReference>
<evidence type="ECO:0000259" key="12">
    <source>
        <dbReference type="Pfam" id="PF06750"/>
    </source>
</evidence>
<feature type="domain" description="Prepilin type IV endopeptidase peptidase" evidence="11">
    <location>
        <begin position="125"/>
        <end position="232"/>
    </location>
</feature>
<evidence type="ECO:0000256" key="5">
    <source>
        <dbReference type="ARBA" id="ARBA00022692"/>
    </source>
</evidence>
<evidence type="ECO:0000256" key="1">
    <source>
        <dbReference type="ARBA" id="ARBA00004429"/>
    </source>
</evidence>
<keyword evidence="3" id="KW-1003">Cell membrane</keyword>
<dbReference type="InterPro" id="IPR050882">
    <property type="entry name" value="Prepilin_peptidase/N-MTase"/>
</dbReference>
<evidence type="ECO:0000256" key="4">
    <source>
        <dbReference type="ARBA" id="ARBA00022519"/>
    </source>
</evidence>
<dbReference type="Pfam" id="PF06750">
    <property type="entry name" value="A24_N_bact"/>
    <property type="match status" value="1"/>
</dbReference>
<dbReference type="PANTHER" id="PTHR30487">
    <property type="entry name" value="TYPE 4 PREPILIN-LIKE PROTEINS LEADER PEPTIDE-PROCESSING ENZYME"/>
    <property type="match status" value="1"/>
</dbReference>
<comment type="function">
    <text evidence="9">Plays an essential role in type IV pili and type II pseudopili formation by proteolytically removing the leader sequence from substrate proteins and subsequently monomethylating the alpha-amino group of the newly exposed N-terminal phenylalanine.</text>
</comment>
<organism evidence="13 14">
    <name type="scientific">Kingella bonacorsii</name>
    <dbReference type="NCBI Taxonomy" id="2796361"/>
    <lineage>
        <taxon>Bacteria</taxon>
        <taxon>Pseudomonadati</taxon>
        <taxon>Pseudomonadota</taxon>
        <taxon>Betaproteobacteria</taxon>
        <taxon>Neisseriales</taxon>
        <taxon>Neisseriaceae</taxon>
        <taxon>Kingella</taxon>
    </lineage>
</organism>
<dbReference type="InterPro" id="IPR014032">
    <property type="entry name" value="Peptidase_A24A_bac"/>
</dbReference>
<dbReference type="RefSeq" id="WP_200521769.1">
    <property type="nucleotide sequence ID" value="NZ_JAEHNZ010000001.1"/>
</dbReference>
<reference evidence="13 14" key="1">
    <citation type="journal article" date="2021" name="Pathogens">
        <title>Isolation and Characterization of Kingella bonacorsii sp. nov., A Novel Kingella Species Detected in a Stable Periodontitis Subject.</title>
        <authorList>
            <person name="Antezack A."/>
            <person name="Boxberger M."/>
            <person name="Rolland C."/>
            <person name="Monnet-Corti V."/>
            <person name="La Scola B."/>
        </authorList>
    </citation>
    <scope>NUCLEOTIDE SEQUENCE [LARGE SCALE GENOMIC DNA]</scope>
    <source>
        <strain evidence="13 14">Marseille-Q4569</strain>
    </source>
</reference>
<evidence type="ECO:0000256" key="9">
    <source>
        <dbReference type="RuleBase" id="RU003794"/>
    </source>
</evidence>
<evidence type="ECO:0000256" key="6">
    <source>
        <dbReference type="ARBA" id="ARBA00022989"/>
    </source>
</evidence>
<keyword evidence="9" id="KW-0489">Methyltransferase</keyword>
<feature type="transmembrane region" description="Helical" evidence="10">
    <location>
        <begin position="209"/>
        <end position="233"/>
    </location>
</feature>
<evidence type="ECO:0000259" key="11">
    <source>
        <dbReference type="Pfam" id="PF01478"/>
    </source>
</evidence>
<sequence>MDIIIVFAVIFGLAVGSFLNVVIYRLPVWLNNTWTRAAREHLELEAIEQPTFNLITPPSRCENCGAGVKPWQNIPVISWLILRGKCYSCHTPISIRYPLVELLTGVLFGLMAWQYGYSLETIGACVFTAYVIAMTFIDADTQLLPDELTLPLIWFGLLFNLKTGFVSLEQAVIGAMVGYMSLWTLYWAFKLLTGKEGMGYGDFKLLAAIGAWLGVAVIPITLLVASFVGIAAFLVKRIARNTPMAFGPCLAIAGWFVFLFHGSVGDFVRWWLMKSGF</sequence>
<feature type="transmembrane region" description="Helical" evidence="10">
    <location>
        <begin position="245"/>
        <end position="264"/>
    </location>
</feature>
<comment type="similarity">
    <text evidence="2 8">Belongs to the peptidase A24 family.</text>
</comment>
<protein>
    <recommendedName>
        <fullName evidence="9">Prepilin leader peptidase/N-methyltransferase</fullName>
        <ecNumber evidence="9">2.1.1.-</ecNumber>
        <ecNumber evidence="9">3.4.23.43</ecNumber>
    </recommendedName>
</protein>
<dbReference type="EC" id="2.1.1.-" evidence="9"/>
<keyword evidence="9" id="KW-0378">Hydrolase</keyword>
<gene>
    <name evidence="13" type="ORF">JDW22_03780</name>
</gene>
<keyword evidence="7 10" id="KW-0472">Membrane</keyword>
<dbReference type="PANTHER" id="PTHR30487:SF0">
    <property type="entry name" value="PREPILIN LEADER PEPTIDASE_N-METHYLTRANSFERASE-RELATED"/>
    <property type="match status" value="1"/>
</dbReference>
<keyword evidence="9" id="KW-0645">Protease</keyword>
<evidence type="ECO:0000256" key="10">
    <source>
        <dbReference type="SAM" id="Phobius"/>
    </source>
</evidence>
<dbReference type="PRINTS" id="PR00864">
    <property type="entry name" value="PREPILNPTASE"/>
</dbReference>
<feature type="transmembrane region" description="Helical" evidence="10">
    <location>
        <begin position="171"/>
        <end position="189"/>
    </location>
</feature>
<comment type="caution">
    <text evidence="13">The sequence shown here is derived from an EMBL/GenBank/DDBJ whole genome shotgun (WGS) entry which is preliminary data.</text>
</comment>
<evidence type="ECO:0000256" key="3">
    <source>
        <dbReference type="ARBA" id="ARBA00022475"/>
    </source>
</evidence>